<dbReference type="SFLD" id="SFLDS00005">
    <property type="entry name" value="Isoprenoid_Synthase_Type_I"/>
    <property type="match status" value="1"/>
</dbReference>
<dbReference type="AlphaFoldDB" id="B1NA84"/>
<organism evidence="7">
    <name type="scientific">Antirrhinum majus</name>
    <name type="common">Garden snapdragon</name>
    <dbReference type="NCBI Taxonomy" id="4151"/>
    <lineage>
        <taxon>Eukaryota</taxon>
        <taxon>Viridiplantae</taxon>
        <taxon>Streptophyta</taxon>
        <taxon>Embryophyta</taxon>
        <taxon>Tracheophyta</taxon>
        <taxon>Spermatophyta</taxon>
        <taxon>Magnoliopsida</taxon>
        <taxon>eudicotyledons</taxon>
        <taxon>Gunneridae</taxon>
        <taxon>Pentapetalae</taxon>
        <taxon>asterids</taxon>
        <taxon>lamiids</taxon>
        <taxon>Lamiales</taxon>
        <taxon>Plantaginaceae</taxon>
        <taxon>Antirrhineae</taxon>
        <taxon>Antirrhinum</taxon>
    </lineage>
</organism>
<dbReference type="InterPro" id="IPR050148">
    <property type="entry name" value="Terpene_synthase-like"/>
</dbReference>
<name>B1NA84_ANTMA</name>
<protein>
    <submittedName>
        <fullName evidence="7">Nerolidol/linalool synthase 2</fullName>
    </submittedName>
</protein>
<dbReference type="InterPro" id="IPR008930">
    <property type="entry name" value="Terpenoid_cyclase/PrenylTrfase"/>
</dbReference>
<keyword evidence="2" id="KW-0479">Metal-binding</keyword>
<dbReference type="SUPFAM" id="SSF48576">
    <property type="entry name" value="Terpenoid synthases"/>
    <property type="match status" value="1"/>
</dbReference>
<dbReference type="InterPro" id="IPR036965">
    <property type="entry name" value="Terpene_synth_N_sf"/>
</dbReference>
<gene>
    <name evidence="7" type="primary">NES/LIS-2</name>
</gene>
<dbReference type="Gene3D" id="1.50.10.130">
    <property type="entry name" value="Terpene synthase, N-terminal domain"/>
    <property type="match status" value="1"/>
</dbReference>
<comment type="cofactor">
    <cofactor evidence="1">
        <name>Mg(2+)</name>
        <dbReference type="ChEBI" id="CHEBI:18420"/>
    </cofactor>
</comment>
<dbReference type="Gene3D" id="1.10.600.10">
    <property type="entry name" value="Farnesyl Diphosphate Synthase"/>
    <property type="match status" value="1"/>
</dbReference>
<dbReference type="EMBL" id="EF433762">
    <property type="protein sequence ID" value="ABR24418.1"/>
    <property type="molecule type" value="mRNA"/>
</dbReference>
<evidence type="ECO:0000256" key="4">
    <source>
        <dbReference type="ARBA" id="ARBA00023239"/>
    </source>
</evidence>
<reference evidence="7" key="1">
    <citation type="journal article" date="2008" name="Plant J.">
        <title>Two nearly identical terpene synthases catalyze the formation of nerolidol and linalool in snapdragon flowers.</title>
        <authorList>
            <person name="Nagegowda D.A."/>
            <person name="Gutensohn M."/>
            <person name="Wilkerson C.G."/>
            <person name="Dudareva N."/>
        </authorList>
    </citation>
    <scope>NUCLEOTIDE SEQUENCE</scope>
</reference>
<evidence type="ECO:0000256" key="3">
    <source>
        <dbReference type="ARBA" id="ARBA00022842"/>
    </source>
</evidence>
<accession>B1NA84</accession>
<dbReference type="SUPFAM" id="SSF48239">
    <property type="entry name" value="Terpenoid cyclases/Protein prenyltransferases"/>
    <property type="match status" value="1"/>
</dbReference>
<evidence type="ECO:0000259" key="5">
    <source>
        <dbReference type="Pfam" id="PF01397"/>
    </source>
</evidence>
<evidence type="ECO:0000256" key="2">
    <source>
        <dbReference type="ARBA" id="ARBA00022723"/>
    </source>
</evidence>
<feature type="domain" description="Terpene synthase N-terminal" evidence="5">
    <location>
        <begin position="87"/>
        <end position="240"/>
    </location>
</feature>
<dbReference type="GO" id="GO:0016114">
    <property type="term" value="P:terpenoid biosynthetic process"/>
    <property type="evidence" value="ECO:0007669"/>
    <property type="project" value="InterPro"/>
</dbReference>
<dbReference type="PANTHER" id="PTHR31225">
    <property type="entry name" value="OS04G0344100 PROTEIN-RELATED"/>
    <property type="match status" value="1"/>
</dbReference>
<dbReference type="PANTHER" id="PTHR31225:SF0">
    <property type="entry name" value="S-(+)-LINALOOL SYNTHASE, CHLOROPLASTIC"/>
    <property type="match status" value="1"/>
</dbReference>
<dbReference type="InterPro" id="IPR034741">
    <property type="entry name" value="Terpene_cyclase-like_1_C"/>
</dbReference>
<feature type="domain" description="Terpene synthase metal-binding" evidence="6">
    <location>
        <begin position="303"/>
        <end position="543"/>
    </location>
</feature>
<evidence type="ECO:0000313" key="7">
    <source>
        <dbReference type="EMBL" id="ABR24418.1"/>
    </source>
</evidence>
<dbReference type="InterPro" id="IPR008949">
    <property type="entry name" value="Isoprenoid_synthase_dom_sf"/>
</dbReference>
<evidence type="ECO:0000256" key="1">
    <source>
        <dbReference type="ARBA" id="ARBA00001946"/>
    </source>
</evidence>
<dbReference type="Pfam" id="PF03936">
    <property type="entry name" value="Terpene_synth_C"/>
    <property type="match status" value="1"/>
</dbReference>
<sequence length="596" mass="68562">MAFYIGNNLSGVPHACSLNTNITKFAKFGNMSNLHVKKTDRIASGFDVAYLSAANKTHQWSIADDIASTPGSPRLHYPMDLNGQSTRTPDNISLEYDKKIEEIKNLLQSKREEEPIDRLMFVDAIQRLGVNHNFEEMIETILRNYYESTSANICGFHTLHDVSLFFCLMRQHGYDISSNVFNKFKGDDGRFRGELQRDTRGLMELYEASQLRFEGEYTLDEAESFSSQNLNKYLADMDCSSRRLVTNKLQHPYRKSIGRLTTRYDFRGKNQWGKTLQELAAMDLRMRKSEYQKELFQVSEWWKALRIAENLSLARNQPLKWYTWSMAILIDDITLSEQRIELTKFITFIYLLDDIFDVYGSPEELVILAEAVSKWDYAAVETLPDYMKLCYKSLLDTTNEIGYKIYEKYGYNPIDSLKTTWASLCNAFLEEAKWFASGNLPNATKYLENGKVSSGVYVVMVHLFFLFGLGGTCGSAIHLNDTSKLMSSVATILRLWDDLGSAKDEHQDGKDGSYIECYMKEHTSLSLEQAQQHAIDLISSEWKLLNKECFSLNHVSTSSLKKAALNTAKIVPLMYSYDENQRLPILEEYVKFMLFD</sequence>
<dbReference type="GO" id="GO:0000287">
    <property type="term" value="F:magnesium ion binding"/>
    <property type="evidence" value="ECO:0007669"/>
    <property type="project" value="InterPro"/>
</dbReference>
<dbReference type="Pfam" id="PF01397">
    <property type="entry name" value="Terpene_synth"/>
    <property type="match status" value="1"/>
</dbReference>
<dbReference type="InterPro" id="IPR005630">
    <property type="entry name" value="Terpene_synthase_metal-bd"/>
</dbReference>
<keyword evidence="4" id="KW-0456">Lyase</keyword>
<proteinExistence type="evidence at transcript level"/>
<keyword evidence="3" id="KW-0460">Magnesium</keyword>
<evidence type="ECO:0000259" key="6">
    <source>
        <dbReference type="Pfam" id="PF03936"/>
    </source>
</evidence>
<dbReference type="InterPro" id="IPR001906">
    <property type="entry name" value="Terpene_synth_N"/>
</dbReference>
<dbReference type="GO" id="GO:0010333">
    <property type="term" value="F:terpene synthase activity"/>
    <property type="evidence" value="ECO:0007669"/>
    <property type="project" value="InterPro"/>
</dbReference>
<dbReference type="SFLD" id="SFLDG01019">
    <property type="entry name" value="Terpene_Cyclase_Like_1_C_Termi"/>
    <property type="match status" value="1"/>
</dbReference>